<dbReference type="UniPathway" id="UPA00031">
    <property type="reaction ID" value="UER00014"/>
</dbReference>
<feature type="binding site" evidence="8 13">
    <location>
        <position position="419"/>
    </location>
    <ligand>
        <name>Zn(2+)</name>
        <dbReference type="ChEBI" id="CHEBI:29105"/>
    </ligand>
</feature>
<dbReference type="SUPFAM" id="SSF53720">
    <property type="entry name" value="ALDH-like"/>
    <property type="match status" value="1"/>
</dbReference>
<keyword evidence="16" id="KW-1185">Reference proteome</keyword>
<evidence type="ECO:0000313" key="16">
    <source>
        <dbReference type="Proteomes" id="UP000040453"/>
    </source>
</evidence>
<keyword evidence="6 8" id="KW-0560">Oxidoreductase</keyword>
<dbReference type="PRINTS" id="PR00083">
    <property type="entry name" value="HOLDHDRGNASE"/>
</dbReference>
<evidence type="ECO:0000256" key="13">
    <source>
        <dbReference type="PIRSR" id="PIRSR000099-4"/>
    </source>
</evidence>
<evidence type="ECO:0000256" key="11">
    <source>
        <dbReference type="PIRSR" id="PIRSR000099-2"/>
    </source>
</evidence>
<feature type="binding site" evidence="8 12">
    <location>
        <position position="419"/>
    </location>
    <ligand>
        <name>substrate</name>
    </ligand>
</feature>
<organism evidence="15 16">
    <name type="scientific">Oceanobacillus oncorhynchi</name>
    <dbReference type="NCBI Taxonomy" id="545501"/>
    <lineage>
        <taxon>Bacteria</taxon>
        <taxon>Bacillati</taxon>
        <taxon>Bacillota</taxon>
        <taxon>Bacilli</taxon>
        <taxon>Bacillales</taxon>
        <taxon>Bacillaceae</taxon>
        <taxon>Oceanobacillus</taxon>
    </lineage>
</organism>
<evidence type="ECO:0000256" key="1">
    <source>
        <dbReference type="ARBA" id="ARBA00003850"/>
    </source>
</evidence>
<comment type="similarity">
    <text evidence="2 8 9 14">Belongs to the histidinol dehydrogenase family.</text>
</comment>
<dbReference type="EMBL" id="CDGG01000001">
    <property type="protein sequence ID" value="CEI82443.1"/>
    <property type="molecule type" value="Genomic_DNA"/>
</dbReference>
<keyword evidence="8" id="KW-0368">Histidine biosynthesis</keyword>
<protein>
    <recommendedName>
        <fullName evidence="3 8">Histidinol dehydrogenase</fullName>
        <shortName evidence="8">HDH</shortName>
        <ecNumber evidence="3 8">1.1.1.23</ecNumber>
    </recommendedName>
</protein>
<comment type="function">
    <text evidence="1 8">Catalyzes the sequential NAD-dependent oxidations of L-histidinol to L-histidinaldehyde and then to L-histidine.</text>
</comment>
<dbReference type="InterPro" id="IPR012131">
    <property type="entry name" value="Hstdl_DH"/>
</dbReference>
<dbReference type="HAMAP" id="MF_01024">
    <property type="entry name" value="HisD"/>
    <property type="match status" value="1"/>
</dbReference>
<dbReference type="Proteomes" id="UP000040453">
    <property type="component" value="Unassembled WGS sequence"/>
</dbReference>
<evidence type="ECO:0000256" key="5">
    <source>
        <dbReference type="ARBA" id="ARBA00022833"/>
    </source>
</evidence>
<reference evidence="15 16" key="1">
    <citation type="submission" date="2014-11" db="EMBL/GenBank/DDBJ databases">
        <authorList>
            <person name="Urmite Genomes Urmite Genomes"/>
        </authorList>
    </citation>
    <scope>NUCLEOTIDE SEQUENCE [LARGE SCALE GENOMIC DNA]</scope>
    <source>
        <strain evidence="15 16">Oc5</strain>
    </source>
</reference>
<evidence type="ECO:0000256" key="3">
    <source>
        <dbReference type="ARBA" id="ARBA00012965"/>
    </source>
</evidence>
<name>A0A0A1MH90_9BACI</name>
<feature type="binding site" evidence="8 11">
    <location>
        <position position="128"/>
    </location>
    <ligand>
        <name>NAD(+)</name>
        <dbReference type="ChEBI" id="CHEBI:57540"/>
    </ligand>
</feature>
<evidence type="ECO:0000256" key="6">
    <source>
        <dbReference type="ARBA" id="ARBA00023002"/>
    </source>
</evidence>
<feature type="binding site" evidence="8 13">
    <location>
        <position position="360"/>
    </location>
    <ligand>
        <name>Zn(2+)</name>
        <dbReference type="ChEBI" id="CHEBI:29105"/>
    </ligand>
</feature>
<evidence type="ECO:0000256" key="4">
    <source>
        <dbReference type="ARBA" id="ARBA00022723"/>
    </source>
</evidence>
<dbReference type="PROSITE" id="PS00611">
    <property type="entry name" value="HISOL_DEHYDROGENASE"/>
    <property type="match status" value="1"/>
</dbReference>
<evidence type="ECO:0000256" key="14">
    <source>
        <dbReference type="RuleBase" id="RU004175"/>
    </source>
</evidence>
<dbReference type="PANTHER" id="PTHR21256:SF2">
    <property type="entry name" value="HISTIDINE BIOSYNTHESIS TRIFUNCTIONAL PROTEIN"/>
    <property type="match status" value="1"/>
</dbReference>
<evidence type="ECO:0000256" key="7">
    <source>
        <dbReference type="ARBA" id="ARBA00049489"/>
    </source>
</evidence>
<dbReference type="InterPro" id="IPR016161">
    <property type="entry name" value="Ald_DH/histidinol_DH"/>
</dbReference>
<evidence type="ECO:0000256" key="12">
    <source>
        <dbReference type="PIRSR" id="PIRSR000099-3"/>
    </source>
</evidence>
<feature type="binding site" evidence="8 12">
    <location>
        <position position="261"/>
    </location>
    <ligand>
        <name>substrate</name>
    </ligand>
</feature>
<dbReference type="GO" id="GO:0005829">
    <property type="term" value="C:cytosol"/>
    <property type="evidence" value="ECO:0007669"/>
    <property type="project" value="TreeGrafter"/>
</dbReference>
<evidence type="ECO:0000256" key="2">
    <source>
        <dbReference type="ARBA" id="ARBA00010178"/>
    </source>
</evidence>
<dbReference type="PANTHER" id="PTHR21256">
    <property type="entry name" value="HISTIDINOL DEHYDROGENASE HDH"/>
    <property type="match status" value="1"/>
</dbReference>
<comment type="cofactor">
    <cofactor evidence="8 13">
        <name>Zn(2+)</name>
        <dbReference type="ChEBI" id="CHEBI:29105"/>
    </cofactor>
    <text evidence="8 13">Binds 1 zinc ion per subunit.</text>
</comment>
<keyword evidence="4 8" id="KW-0479">Metal-binding</keyword>
<evidence type="ECO:0000313" key="15">
    <source>
        <dbReference type="EMBL" id="CEI82443.1"/>
    </source>
</evidence>
<dbReference type="GO" id="GO:0000105">
    <property type="term" value="P:L-histidine biosynthetic process"/>
    <property type="evidence" value="ECO:0007669"/>
    <property type="project" value="UniProtKB-UniRule"/>
</dbReference>
<dbReference type="InterPro" id="IPR022695">
    <property type="entry name" value="Histidinol_DH_monofunct"/>
</dbReference>
<dbReference type="Gene3D" id="1.20.5.1300">
    <property type="match status" value="1"/>
</dbReference>
<keyword evidence="5 8" id="KW-0862">Zinc</keyword>
<feature type="binding site" evidence="8 12">
    <location>
        <position position="236"/>
    </location>
    <ligand>
        <name>substrate</name>
    </ligand>
</feature>
<dbReference type="GO" id="GO:0004399">
    <property type="term" value="F:histidinol dehydrogenase activity"/>
    <property type="evidence" value="ECO:0007669"/>
    <property type="project" value="UniProtKB-UniRule"/>
</dbReference>
<feature type="binding site" evidence="8 12">
    <location>
        <position position="327"/>
    </location>
    <ligand>
        <name>substrate</name>
    </ligand>
</feature>
<dbReference type="AlphaFoldDB" id="A0A0A1MH90"/>
<keyword evidence="8 11" id="KW-0520">NAD</keyword>
<comment type="catalytic activity">
    <reaction evidence="7 8">
        <text>L-histidinol + 2 NAD(+) + H2O = L-histidine + 2 NADH + 3 H(+)</text>
        <dbReference type="Rhea" id="RHEA:20641"/>
        <dbReference type="ChEBI" id="CHEBI:15377"/>
        <dbReference type="ChEBI" id="CHEBI:15378"/>
        <dbReference type="ChEBI" id="CHEBI:57540"/>
        <dbReference type="ChEBI" id="CHEBI:57595"/>
        <dbReference type="ChEBI" id="CHEBI:57699"/>
        <dbReference type="ChEBI" id="CHEBI:57945"/>
        <dbReference type="EC" id="1.1.1.23"/>
    </reaction>
</comment>
<comment type="pathway">
    <text evidence="8">Amino-acid biosynthesis; L-histidine biosynthesis; L-histidine from 5-phospho-alpha-D-ribose 1-diphosphate: step 9/9.</text>
</comment>
<feature type="active site" description="Proton acceptor" evidence="8 10">
    <location>
        <position position="326"/>
    </location>
</feature>
<accession>A0A0A1MH90</accession>
<feature type="binding site" evidence="8 11">
    <location>
        <position position="190"/>
    </location>
    <ligand>
        <name>NAD(+)</name>
        <dbReference type="ChEBI" id="CHEBI:57540"/>
    </ligand>
</feature>
<feature type="binding site" evidence="8 13">
    <location>
        <position position="261"/>
    </location>
    <ligand>
        <name>Zn(2+)</name>
        <dbReference type="ChEBI" id="CHEBI:29105"/>
    </ligand>
</feature>
<dbReference type="RefSeq" id="WP_042532275.1">
    <property type="nucleotide sequence ID" value="NZ_CDGG01000001.1"/>
</dbReference>
<dbReference type="STRING" id="545501.BN997_02309"/>
<evidence type="ECO:0000256" key="9">
    <source>
        <dbReference type="PIRNR" id="PIRNR000099"/>
    </source>
</evidence>
<dbReference type="Gene3D" id="3.40.50.1980">
    <property type="entry name" value="Nitrogenase molybdenum iron protein domain"/>
    <property type="match status" value="2"/>
</dbReference>
<keyword evidence="8" id="KW-0028">Amino-acid biosynthesis</keyword>
<feature type="binding site" evidence="8 12">
    <location>
        <position position="258"/>
    </location>
    <ligand>
        <name>substrate</name>
    </ligand>
</feature>
<feature type="binding site" evidence="8 12">
    <location>
        <position position="360"/>
    </location>
    <ligand>
        <name>substrate</name>
    </ligand>
</feature>
<dbReference type="OrthoDB" id="9805269at2"/>
<dbReference type="GO" id="GO:0051287">
    <property type="term" value="F:NAD binding"/>
    <property type="evidence" value="ECO:0007669"/>
    <property type="project" value="InterPro"/>
</dbReference>
<dbReference type="CDD" id="cd06572">
    <property type="entry name" value="Histidinol_dh"/>
    <property type="match status" value="1"/>
</dbReference>
<dbReference type="GO" id="GO:0008270">
    <property type="term" value="F:zinc ion binding"/>
    <property type="evidence" value="ECO:0007669"/>
    <property type="project" value="UniProtKB-UniRule"/>
</dbReference>
<evidence type="ECO:0000256" key="10">
    <source>
        <dbReference type="PIRSR" id="PIRSR000099-1"/>
    </source>
</evidence>
<feature type="active site" description="Proton acceptor" evidence="8 10">
    <location>
        <position position="327"/>
    </location>
</feature>
<dbReference type="FunFam" id="3.40.50.1980:FF:000026">
    <property type="entry name" value="Histidinol dehydrogenase"/>
    <property type="match status" value="1"/>
</dbReference>
<feature type="binding site" evidence="8 12">
    <location>
        <position position="414"/>
    </location>
    <ligand>
        <name>substrate</name>
    </ligand>
</feature>
<dbReference type="EC" id="1.1.1.23" evidence="3 8"/>
<dbReference type="PIRSF" id="PIRSF000099">
    <property type="entry name" value="Histidinol_dh"/>
    <property type="match status" value="1"/>
</dbReference>
<sequence>MQILRYETYKQNAVNTEKATQLMQRNLDEQVLEIIRAVQEHGDEAALAYSKKFDKADLSSLLVSDEEWNIAFDKVKSEQPALFQALTEAAENIRQYQRRTKEEGFQFSPQPGIRLGQKITPLERVGVYVPGGKASYPSTVLMDVIPAVVAGVEQVVITTPPRPDGTIDPVVLTAAKIAGADQVFKIGGAQAVAALAYGTESLPKADKIVGPGNAFVARAKKWVFGDVAIDMIAGPSEICAFADNTVPPSYVAADLLSQAEHAEDAASICVTTDAAYAEKVQKEVERQIPLLERAAIIRESIQTNGKIIICEDEAQAIELINTIAPEHLQLMGNNAEEQVEKIKHAGAIFIGPYSSEPLGDYFAGPNHTLPTNGTARFSSPLGVYDFMKKSSTIHYSKERLLDYADTIITIAEAEGLTGHANAIRIRKENNDASS</sequence>
<dbReference type="InterPro" id="IPR001692">
    <property type="entry name" value="Histidinol_DH_CS"/>
</dbReference>
<proteinExistence type="inferred from homology"/>
<feature type="binding site" evidence="8 13">
    <location>
        <position position="258"/>
    </location>
    <ligand>
        <name>Zn(2+)</name>
        <dbReference type="ChEBI" id="CHEBI:29105"/>
    </ligand>
</feature>
<evidence type="ECO:0000256" key="8">
    <source>
        <dbReference type="HAMAP-Rule" id="MF_01024"/>
    </source>
</evidence>
<feature type="binding site" evidence="8 11">
    <location>
        <position position="213"/>
    </location>
    <ligand>
        <name>NAD(+)</name>
        <dbReference type="ChEBI" id="CHEBI:57540"/>
    </ligand>
</feature>
<dbReference type="NCBIfam" id="TIGR00069">
    <property type="entry name" value="hisD"/>
    <property type="match status" value="1"/>
</dbReference>
<gene>
    <name evidence="8 15" type="primary">hisD</name>
    <name evidence="15" type="ORF">BN997_02309</name>
</gene>
<dbReference type="FunFam" id="3.40.50.1980:FF:000001">
    <property type="entry name" value="Histidinol dehydrogenase"/>
    <property type="match status" value="1"/>
</dbReference>
<dbReference type="Pfam" id="PF00815">
    <property type="entry name" value="Histidinol_dh"/>
    <property type="match status" value="1"/>
</dbReference>